<evidence type="ECO:0000256" key="5">
    <source>
        <dbReference type="ARBA" id="ARBA00022824"/>
    </source>
</evidence>
<sequence>MTSQGRLPTVGSAGSITRASSQASQEHSCWTDDLPVCHLSGVGFSTNQIYREDGLRREEHEFEDRSFHFRQEEDPVYLYGVFDGHDGSRVSDFAAQRMPAELLLGQLAGCRTDIDVKDVLRQAFVSVEKGFFETIDDVLAEKTNLRLQLPEGLSAYEAYNQCPDLYRLDNAIAGGTTAVVAVIVHNKLFVANVGCCRALLCKADVNGTLRVMQLTVDHHLNNDAEILRLAKLGVDVARLQKLGQLGRHQYTRAIGDYSVKAGYKELEMLSSAWSEPVIADPEMIGGIEIDSNCSFLLLMSDGLYKSLEEATDTEHVNADIVSMVAHEFAEQSTLNGVAQAVVDKVVRRHHDKFMLSADPVTKELCQKRDDITLLVRNFNYPLPNAIASPTGGMGVMSGSSPNYTSPLSVIIPGSDNMSMTPSPKLVPATRPVFTMTNTSTLSSSSMRSITNSNSSDSSSGDHRANLFASRSITKPALPLDRDGRVEPYIDFSGYYKAIAEMTENQKDSFVADMEPRAKYESIAEDGE</sequence>
<dbReference type="GO" id="GO:0004722">
    <property type="term" value="F:protein serine/threonine phosphatase activity"/>
    <property type="evidence" value="ECO:0007669"/>
    <property type="project" value="InterPro"/>
</dbReference>
<feature type="domain" description="PPM-type phosphatase" evidence="15">
    <location>
        <begin position="41"/>
        <end position="378"/>
    </location>
</feature>
<evidence type="ECO:0000256" key="6">
    <source>
        <dbReference type="ARBA" id="ARBA00022843"/>
    </source>
</evidence>
<dbReference type="PROSITE" id="PS51746">
    <property type="entry name" value="PPM_2"/>
    <property type="match status" value="1"/>
</dbReference>
<accession>A0AAD9KZL6</accession>
<keyword evidence="3" id="KW-0963">Cytoplasm</keyword>
<comment type="caution">
    <text evidence="16">The sequence shown here is derived from an EMBL/GenBank/DDBJ whole genome shotgun (WGS) entry which is preliminary data.</text>
</comment>
<keyword evidence="5" id="KW-0256">Endoplasmic reticulum</keyword>
<feature type="region of interest" description="Disordered" evidence="14">
    <location>
        <begin position="437"/>
        <end position="462"/>
    </location>
</feature>
<dbReference type="SUPFAM" id="SSF81606">
    <property type="entry name" value="PP2C-like"/>
    <property type="match status" value="1"/>
</dbReference>
<evidence type="ECO:0000313" key="16">
    <source>
        <dbReference type="EMBL" id="KAK2180507.1"/>
    </source>
</evidence>
<evidence type="ECO:0000256" key="1">
    <source>
        <dbReference type="ARBA" id="ARBA00004397"/>
    </source>
</evidence>
<dbReference type="GO" id="GO:0005829">
    <property type="term" value="C:cytosol"/>
    <property type="evidence" value="ECO:0007669"/>
    <property type="project" value="UniProtKB-SubCell"/>
</dbReference>
<dbReference type="InterPro" id="IPR001932">
    <property type="entry name" value="PPM-type_phosphatase-like_dom"/>
</dbReference>
<evidence type="ECO:0000259" key="15">
    <source>
        <dbReference type="PROSITE" id="PS51746"/>
    </source>
</evidence>
<proteinExistence type="predicted"/>
<evidence type="ECO:0000256" key="13">
    <source>
        <dbReference type="ARBA" id="ARBA00080658"/>
    </source>
</evidence>
<comment type="function">
    <text evidence="9">Key adapter protein that plays an essential role in JNK and NF-kappa-B activation and proinflammatory cytokines production in response to stimulation with TLRs and cytokines. Mechanistically, associates with the catalytic domain of MAP3K7/TAK1 to trigger MAP3K7/TAK1 autophosphorylation leading to its full activation. Similarly, associates with MAPK14 and triggers its autophosphorylation and subsequent activation. In turn, MAPK14 phosphorylates TAB1 and inhibits MAP3K7/TAK1 activation in a feedback control mechanism. Also plays a role in recruiting MAPK14 to the TAK1 complex for the phosphorylation of the TAB2 and TAB3 regulatory subunits.</text>
</comment>
<dbReference type="InterPro" id="IPR036457">
    <property type="entry name" value="PPM-type-like_dom_sf"/>
</dbReference>
<dbReference type="Gene3D" id="3.60.40.10">
    <property type="entry name" value="PPM-type phosphatase domain"/>
    <property type="match status" value="1"/>
</dbReference>
<keyword evidence="8" id="KW-0325">Glycoprotein</keyword>
<evidence type="ECO:0000256" key="14">
    <source>
        <dbReference type="SAM" id="MobiDB-lite"/>
    </source>
</evidence>
<evidence type="ECO:0000256" key="3">
    <source>
        <dbReference type="ARBA" id="ARBA00022490"/>
    </source>
</evidence>
<keyword evidence="17" id="KW-1185">Reference proteome</keyword>
<name>A0AAD9KZL6_RIDPI</name>
<dbReference type="EMBL" id="JAODUO010000440">
    <property type="protein sequence ID" value="KAK2180507.1"/>
    <property type="molecule type" value="Genomic_DNA"/>
</dbReference>
<dbReference type="FunFam" id="3.60.40.10:FF:000014">
    <property type="entry name" value="TGF-beta-activated kinase 1 and MAP3K7-binding protein 1-like"/>
    <property type="match status" value="1"/>
</dbReference>
<evidence type="ECO:0000256" key="11">
    <source>
        <dbReference type="ARBA" id="ARBA00074232"/>
    </source>
</evidence>
<evidence type="ECO:0000256" key="8">
    <source>
        <dbReference type="ARBA" id="ARBA00023180"/>
    </source>
</evidence>
<dbReference type="SMART" id="SM00332">
    <property type="entry name" value="PP2Cc"/>
    <property type="match status" value="1"/>
</dbReference>
<keyword evidence="6" id="KW-0832">Ubl conjugation</keyword>
<comment type="subunit">
    <text evidence="10">Interacts with XIAP and BIRC7. Interacts with TRAF6 and MAP3K7; during IL-1 signaling. Identified in the TRIKA2 complex composed of MAP3K7, TAB1 and TAB2. Interacts with TRAF6 and MAPK14; these interactions allow MAPK14 autophosphorylation. Interacts with STING1; interaction takes place following cGAMP activation and promotes TAB1 recruitment to the endoplasmic reticulum, triggering MAP3K7/TAK1 activation and STING1 phosphorylation.</text>
</comment>
<evidence type="ECO:0000256" key="4">
    <source>
        <dbReference type="ARBA" id="ARBA00022553"/>
    </source>
</evidence>
<protein>
    <recommendedName>
        <fullName evidence="11">TGF-beta-activated kinase 1 and MAP3K7-binding protein 1</fullName>
    </recommendedName>
    <alternativeName>
        <fullName evidence="12">Mitogen-activated protein kinase kinase kinase 7-interacting protein 1</fullName>
    </alternativeName>
    <alternativeName>
        <fullName evidence="13">TGF-beta-activated kinase 1-binding protein 1</fullName>
    </alternativeName>
</protein>
<feature type="compositionally biased region" description="Low complexity" evidence="14">
    <location>
        <begin position="437"/>
        <end position="458"/>
    </location>
</feature>
<dbReference type="InterPro" id="IPR015655">
    <property type="entry name" value="PP2C"/>
</dbReference>
<dbReference type="CDD" id="cd00143">
    <property type="entry name" value="PP2Cc"/>
    <property type="match status" value="1"/>
</dbReference>
<reference evidence="16" key="1">
    <citation type="journal article" date="2023" name="Mol. Biol. Evol.">
        <title>Third-Generation Sequencing Reveals the Adaptive Role of the Epigenome in Three Deep-Sea Polychaetes.</title>
        <authorList>
            <person name="Perez M."/>
            <person name="Aroh O."/>
            <person name="Sun Y."/>
            <person name="Lan Y."/>
            <person name="Juniper S.K."/>
            <person name="Young C.R."/>
            <person name="Angers B."/>
            <person name="Qian P.Y."/>
        </authorList>
    </citation>
    <scope>NUCLEOTIDE SEQUENCE</scope>
    <source>
        <strain evidence="16">R07B-5</strain>
    </source>
</reference>
<dbReference type="PANTHER" id="PTHR13832">
    <property type="entry name" value="PROTEIN PHOSPHATASE 2C"/>
    <property type="match status" value="1"/>
</dbReference>
<dbReference type="AlphaFoldDB" id="A0AAD9KZL6"/>
<dbReference type="Pfam" id="PF00481">
    <property type="entry name" value="PP2C"/>
    <property type="match status" value="1"/>
</dbReference>
<keyword evidence="4" id="KW-0597">Phosphoprotein</keyword>
<evidence type="ECO:0000256" key="7">
    <source>
        <dbReference type="ARBA" id="ARBA00023136"/>
    </source>
</evidence>
<organism evidence="16 17">
    <name type="scientific">Ridgeia piscesae</name>
    <name type="common">Tubeworm</name>
    <dbReference type="NCBI Taxonomy" id="27915"/>
    <lineage>
        <taxon>Eukaryota</taxon>
        <taxon>Metazoa</taxon>
        <taxon>Spiralia</taxon>
        <taxon>Lophotrochozoa</taxon>
        <taxon>Annelida</taxon>
        <taxon>Polychaeta</taxon>
        <taxon>Sedentaria</taxon>
        <taxon>Canalipalpata</taxon>
        <taxon>Sabellida</taxon>
        <taxon>Siboglinidae</taxon>
        <taxon>Ridgeia</taxon>
    </lineage>
</organism>
<dbReference type="Proteomes" id="UP001209878">
    <property type="component" value="Unassembled WGS sequence"/>
</dbReference>
<dbReference type="GO" id="GO:0007165">
    <property type="term" value="P:signal transduction"/>
    <property type="evidence" value="ECO:0007669"/>
    <property type="project" value="UniProtKB-ARBA"/>
</dbReference>
<comment type="subcellular location">
    <subcellularLocation>
        <location evidence="2">Cytoplasm</location>
        <location evidence="2">Cytosol</location>
    </subcellularLocation>
    <subcellularLocation>
        <location evidence="1">Endoplasmic reticulum membrane</location>
        <topology evidence="1">Peripheral membrane protein</topology>
        <orientation evidence="1">Cytoplasmic side</orientation>
    </subcellularLocation>
</comment>
<evidence type="ECO:0000256" key="10">
    <source>
        <dbReference type="ARBA" id="ARBA00062935"/>
    </source>
</evidence>
<keyword evidence="7" id="KW-0472">Membrane</keyword>
<dbReference type="GO" id="GO:1902533">
    <property type="term" value="P:positive regulation of intracellular signal transduction"/>
    <property type="evidence" value="ECO:0007669"/>
    <property type="project" value="UniProtKB-ARBA"/>
</dbReference>
<dbReference type="GO" id="GO:0005789">
    <property type="term" value="C:endoplasmic reticulum membrane"/>
    <property type="evidence" value="ECO:0007669"/>
    <property type="project" value="UniProtKB-SubCell"/>
</dbReference>
<evidence type="ECO:0000256" key="12">
    <source>
        <dbReference type="ARBA" id="ARBA00080486"/>
    </source>
</evidence>
<dbReference type="GO" id="GO:0008047">
    <property type="term" value="F:enzyme activator activity"/>
    <property type="evidence" value="ECO:0007669"/>
    <property type="project" value="UniProtKB-ARBA"/>
</dbReference>
<evidence type="ECO:0000256" key="9">
    <source>
        <dbReference type="ARBA" id="ARBA00057862"/>
    </source>
</evidence>
<evidence type="ECO:0000256" key="2">
    <source>
        <dbReference type="ARBA" id="ARBA00004514"/>
    </source>
</evidence>
<evidence type="ECO:0000313" key="17">
    <source>
        <dbReference type="Proteomes" id="UP001209878"/>
    </source>
</evidence>
<dbReference type="PANTHER" id="PTHR13832:SF533">
    <property type="entry name" value="TGF-BETA-ACTIVATED KINASE 1 AND MAP3K7-BINDING PROTEIN 1"/>
    <property type="match status" value="1"/>
</dbReference>
<gene>
    <name evidence="16" type="ORF">NP493_440g03014</name>
</gene>